<evidence type="ECO:0008006" key="4">
    <source>
        <dbReference type="Google" id="ProtNLM"/>
    </source>
</evidence>
<sequence>MDSGLPVITSYSIHYTKLYESLIQKLSEWIQIYNQERPNRAGRYLLTPLEIYEGKSVDSNLLKEQSKSAKNKDTRKTELHPAVFVS</sequence>
<dbReference type="EMBL" id="AHMT02000036">
    <property type="protein sequence ID" value="EQA62196.1"/>
    <property type="molecule type" value="Genomic_DNA"/>
</dbReference>
<protein>
    <recommendedName>
        <fullName evidence="4">Integrase core domain protein</fullName>
    </recommendedName>
</protein>
<dbReference type="RefSeq" id="WP_020984363.1">
    <property type="nucleotide sequence ID" value="NZ_AHMT02000036.1"/>
</dbReference>
<evidence type="ECO:0000313" key="3">
    <source>
        <dbReference type="Proteomes" id="UP000018747"/>
    </source>
</evidence>
<feature type="compositionally biased region" description="Basic and acidic residues" evidence="1">
    <location>
        <begin position="64"/>
        <end position="79"/>
    </location>
</feature>
<accession>V6HXG0</accession>
<organism evidence="2 3">
    <name type="scientific">Leptospira alexanderi serovar Manhao 3 str. L 60</name>
    <dbReference type="NCBI Taxonomy" id="1049759"/>
    <lineage>
        <taxon>Bacteria</taxon>
        <taxon>Pseudomonadati</taxon>
        <taxon>Spirochaetota</taxon>
        <taxon>Spirochaetia</taxon>
        <taxon>Leptospirales</taxon>
        <taxon>Leptospiraceae</taxon>
        <taxon>Leptospira</taxon>
    </lineage>
</organism>
<dbReference type="Proteomes" id="UP000018747">
    <property type="component" value="Unassembled WGS sequence"/>
</dbReference>
<reference evidence="2" key="1">
    <citation type="submission" date="2013-05" db="EMBL/GenBank/DDBJ databases">
        <authorList>
            <person name="Harkins D.M."/>
            <person name="Durkin A.S."/>
            <person name="Brinkac L.M."/>
            <person name="Haft D.H."/>
            <person name="Selengut J.D."/>
            <person name="Sanka R."/>
            <person name="DePew J."/>
            <person name="Purushe J."/>
            <person name="Hartskeerl R.A."/>
            <person name="Ahmed A."/>
            <person name="van der Linden H."/>
            <person name="Goris M.G.A."/>
            <person name="Vinetz J.M."/>
            <person name="Sutton G.G."/>
            <person name="Nierman W.C."/>
            <person name="Fouts D.E."/>
        </authorList>
    </citation>
    <scope>NUCLEOTIDE SEQUENCE [LARGE SCALE GENOMIC DNA]</scope>
    <source>
        <strain evidence="2">L 60</strain>
    </source>
</reference>
<dbReference type="AlphaFoldDB" id="V6HXG0"/>
<feature type="region of interest" description="Disordered" evidence="1">
    <location>
        <begin position="63"/>
        <end position="86"/>
    </location>
</feature>
<keyword evidence="3" id="KW-1185">Reference proteome</keyword>
<proteinExistence type="predicted"/>
<name>V6HXG0_9LEPT</name>
<evidence type="ECO:0000256" key="1">
    <source>
        <dbReference type="SAM" id="MobiDB-lite"/>
    </source>
</evidence>
<gene>
    <name evidence="2" type="ORF">LEP1GSC062_0026</name>
</gene>
<evidence type="ECO:0000313" key="2">
    <source>
        <dbReference type="EMBL" id="EQA62196.1"/>
    </source>
</evidence>
<comment type="caution">
    <text evidence="2">The sequence shown here is derived from an EMBL/GenBank/DDBJ whole genome shotgun (WGS) entry which is preliminary data.</text>
</comment>